<dbReference type="EMBL" id="CYYY01000009">
    <property type="protein sequence ID" value="CUO00685.1"/>
    <property type="molecule type" value="Genomic_DNA"/>
</dbReference>
<dbReference type="Proteomes" id="UP000095439">
    <property type="component" value="Unassembled WGS sequence"/>
</dbReference>
<dbReference type="SUPFAM" id="SSF52540">
    <property type="entry name" value="P-loop containing nucleoside triphosphate hydrolases"/>
    <property type="match status" value="1"/>
</dbReference>
<keyword evidence="3 6" id="KW-0347">Helicase</keyword>
<dbReference type="AlphaFoldDB" id="A0A174BLX1"/>
<dbReference type="EC" id="3.6.4.12" evidence="6"/>
<proteinExistence type="predicted"/>
<sequence length="316" mass="36568">MTELDLTDGKIFLNKVTEKIRTRLAEVDASIEAGQKDIQSMNEYYWENYTEMDEYGYENYDNQQALLHQVNDNQEKLKMQHRLRKMLEAPFFGRVDFIYDGEDEPEIFYIGIGNFAERTGMLPLIYDWRAPVSGLFYDYDKGPGSYEAPAGLIEGEIAAKWQYKVKNGKMVYAFESDTKIDDDILKQELGTNSDVQLKNIVRTIQKEQNAIIRNTHDRILAIQGAAGSGKTSVALHRIAYLLYHDREHLKSSNVLILSPNSVFSDYISHILPELGEENIQEMSFDLFAYRELKGIVPDCEDRYDQLERTMKLQARI</sequence>
<keyword evidence="2 6" id="KW-0378">Hydrolase</keyword>
<evidence type="ECO:0000256" key="3">
    <source>
        <dbReference type="ARBA" id="ARBA00022806"/>
    </source>
</evidence>
<dbReference type="InterPro" id="IPR014016">
    <property type="entry name" value="UvrD-like_ATP-bd"/>
</dbReference>
<dbReference type="GO" id="GO:0005524">
    <property type="term" value="F:ATP binding"/>
    <property type="evidence" value="ECO:0007669"/>
    <property type="project" value="UniProtKB-KW"/>
</dbReference>
<dbReference type="GO" id="GO:0016787">
    <property type="term" value="F:hydrolase activity"/>
    <property type="evidence" value="ECO:0007669"/>
    <property type="project" value="UniProtKB-KW"/>
</dbReference>
<evidence type="ECO:0000313" key="7">
    <source>
        <dbReference type="Proteomes" id="UP000095439"/>
    </source>
</evidence>
<dbReference type="Pfam" id="PF00580">
    <property type="entry name" value="UvrD-helicase"/>
    <property type="match status" value="1"/>
</dbReference>
<feature type="domain" description="UvrD-like helicase ATP-binding" evidence="5">
    <location>
        <begin position="205"/>
        <end position="258"/>
    </location>
</feature>
<dbReference type="GO" id="GO:0003678">
    <property type="term" value="F:DNA helicase activity"/>
    <property type="evidence" value="ECO:0007669"/>
    <property type="project" value="UniProtKB-EC"/>
</dbReference>
<protein>
    <submittedName>
        <fullName evidence="6">Helicase IV</fullName>
        <ecNumber evidence="6">3.6.4.12</ecNumber>
    </submittedName>
</protein>
<evidence type="ECO:0000259" key="5">
    <source>
        <dbReference type="Pfam" id="PF00580"/>
    </source>
</evidence>
<dbReference type="Gene3D" id="3.40.50.300">
    <property type="entry name" value="P-loop containing nucleotide triphosphate hydrolases"/>
    <property type="match status" value="1"/>
</dbReference>
<evidence type="ECO:0000313" key="6">
    <source>
        <dbReference type="EMBL" id="CUO00685.1"/>
    </source>
</evidence>
<evidence type="ECO:0000256" key="2">
    <source>
        <dbReference type="ARBA" id="ARBA00022801"/>
    </source>
</evidence>
<evidence type="ECO:0000256" key="4">
    <source>
        <dbReference type="ARBA" id="ARBA00022840"/>
    </source>
</evidence>
<organism evidence="6 7">
    <name type="scientific">Dorea longicatena</name>
    <dbReference type="NCBI Taxonomy" id="88431"/>
    <lineage>
        <taxon>Bacteria</taxon>
        <taxon>Bacillati</taxon>
        <taxon>Bacillota</taxon>
        <taxon>Clostridia</taxon>
        <taxon>Lachnospirales</taxon>
        <taxon>Lachnospiraceae</taxon>
        <taxon>Dorea</taxon>
    </lineage>
</organism>
<keyword evidence="4" id="KW-0067">ATP-binding</keyword>
<name>A0A174BLX1_9FIRM</name>
<reference evidence="6 7" key="1">
    <citation type="submission" date="2015-09" db="EMBL/GenBank/DDBJ databases">
        <authorList>
            <consortium name="Pathogen Informatics"/>
        </authorList>
    </citation>
    <scope>NUCLEOTIDE SEQUENCE [LARGE SCALE GENOMIC DNA]</scope>
    <source>
        <strain evidence="6 7">2789STDY5608866</strain>
    </source>
</reference>
<gene>
    <name evidence="6" type="primary">helD_1</name>
    <name evidence="6" type="ORF">ERS852423_02016</name>
</gene>
<evidence type="ECO:0000256" key="1">
    <source>
        <dbReference type="ARBA" id="ARBA00022741"/>
    </source>
</evidence>
<keyword evidence="1" id="KW-0547">Nucleotide-binding</keyword>
<accession>A0A174BLX1</accession>
<dbReference type="InterPro" id="IPR027417">
    <property type="entry name" value="P-loop_NTPase"/>
</dbReference>